<organism evidence="1 2">
    <name type="scientific">Pseudomarimonas salicorniae</name>
    <dbReference type="NCBI Taxonomy" id="2933270"/>
    <lineage>
        <taxon>Bacteria</taxon>
        <taxon>Pseudomonadati</taxon>
        <taxon>Pseudomonadota</taxon>
        <taxon>Gammaproteobacteria</taxon>
        <taxon>Lysobacterales</taxon>
        <taxon>Lysobacteraceae</taxon>
        <taxon>Pseudomarimonas</taxon>
    </lineage>
</organism>
<dbReference type="Pfam" id="PF04237">
    <property type="entry name" value="YjbR"/>
    <property type="match status" value="1"/>
</dbReference>
<gene>
    <name evidence="1" type="ORF">M0G41_13765</name>
</gene>
<name>A0ABT0GL26_9GAMM</name>
<dbReference type="PANTHER" id="PTHR35145">
    <property type="entry name" value="CYTOPLASMIC PROTEIN-RELATED"/>
    <property type="match status" value="1"/>
</dbReference>
<dbReference type="PANTHER" id="PTHR35145:SF1">
    <property type="entry name" value="CYTOPLASMIC PROTEIN"/>
    <property type="match status" value="1"/>
</dbReference>
<reference evidence="1" key="1">
    <citation type="submission" date="2022-04" db="EMBL/GenBank/DDBJ databases">
        <title>Lysobacter sp. CAU 1642 isolated from sea sand.</title>
        <authorList>
            <person name="Kim W."/>
        </authorList>
    </citation>
    <scope>NUCLEOTIDE SEQUENCE</scope>
    <source>
        <strain evidence="1">CAU 1642</strain>
    </source>
</reference>
<keyword evidence="2" id="KW-1185">Reference proteome</keyword>
<protein>
    <submittedName>
        <fullName evidence="1">MmcQ/YjbR family DNA-binding protein</fullName>
    </submittedName>
</protein>
<dbReference type="GO" id="GO:0003677">
    <property type="term" value="F:DNA binding"/>
    <property type="evidence" value="ECO:0007669"/>
    <property type="project" value="UniProtKB-KW"/>
</dbReference>
<sequence length="117" mass="13061">MHEDQLARLCRGLPGATTDIKWDHDRVWSVGGKMFAVLVLDGPQSGRLSFKVADDRFLELTDLQGVHPAPYLARAHWISLSPGHVLSDGEVEALLKGSYELVRSRLPKKLRETLTSE</sequence>
<dbReference type="InterPro" id="IPR058532">
    <property type="entry name" value="YjbR/MT2646/Rv2570-like"/>
</dbReference>
<dbReference type="InterPro" id="IPR038056">
    <property type="entry name" value="YjbR-like_sf"/>
</dbReference>
<dbReference type="EMBL" id="JALNMH010000011">
    <property type="protein sequence ID" value="MCK7594735.1"/>
    <property type="molecule type" value="Genomic_DNA"/>
</dbReference>
<comment type="caution">
    <text evidence="1">The sequence shown here is derived from an EMBL/GenBank/DDBJ whole genome shotgun (WGS) entry which is preliminary data.</text>
</comment>
<evidence type="ECO:0000313" key="2">
    <source>
        <dbReference type="Proteomes" id="UP001431449"/>
    </source>
</evidence>
<accession>A0ABT0GL26</accession>
<keyword evidence="1" id="KW-0238">DNA-binding</keyword>
<dbReference type="SUPFAM" id="SSF142906">
    <property type="entry name" value="YjbR-like"/>
    <property type="match status" value="1"/>
</dbReference>
<dbReference type="Gene3D" id="3.90.1150.30">
    <property type="match status" value="1"/>
</dbReference>
<proteinExistence type="predicted"/>
<evidence type="ECO:0000313" key="1">
    <source>
        <dbReference type="EMBL" id="MCK7594735.1"/>
    </source>
</evidence>
<dbReference type="Proteomes" id="UP001431449">
    <property type="component" value="Unassembled WGS sequence"/>
</dbReference>
<dbReference type="InterPro" id="IPR007351">
    <property type="entry name" value="YjbR"/>
</dbReference>
<dbReference type="RefSeq" id="WP_248210347.1">
    <property type="nucleotide sequence ID" value="NZ_JALNMH010000011.1"/>
</dbReference>